<dbReference type="InterPro" id="IPR029058">
    <property type="entry name" value="AB_hydrolase_fold"/>
</dbReference>
<dbReference type="RefSeq" id="WP_069312815.1">
    <property type="nucleotide sequence ID" value="NZ_MDTU01000001.1"/>
</dbReference>
<proteinExistence type="predicted"/>
<reference evidence="1 2" key="1">
    <citation type="submission" date="2016-08" db="EMBL/GenBank/DDBJ databases">
        <title>Draft genome sequence of Candidatus Piscirickettsia litoralis, from seawater.</title>
        <authorList>
            <person name="Wan X."/>
            <person name="Lee A.J."/>
            <person name="Hou S."/>
            <person name="Donachie S.P."/>
        </authorList>
    </citation>
    <scope>NUCLEOTIDE SEQUENCE [LARGE SCALE GENOMIC DNA]</scope>
    <source>
        <strain evidence="1 2">Y2</strain>
    </source>
</reference>
<gene>
    <name evidence="1" type="ORF">BGC07_08945</name>
</gene>
<accession>A0ABX3A2F3</accession>
<organism evidence="1 2">
    <name type="scientific">Piscirickettsia litoralis</name>
    <dbReference type="NCBI Taxonomy" id="1891921"/>
    <lineage>
        <taxon>Bacteria</taxon>
        <taxon>Pseudomonadati</taxon>
        <taxon>Pseudomonadota</taxon>
        <taxon>Gammaproteobacteria</taxon>
        <taxon>Thiotrichales</taxon>
        <taxon>Piscirickettsiaceae</taxon>
        <taxon>Piscirickettsia</taxon>
    </lineage>
</organism>
<dbReference type="SUPFAM" id="SSF53474">
    <property type="entry name" value="alpha/beta-Hydrolases"/>
    <property type="match status" value="1"/>
</dbReference>
<evidence type="ECO:0000313" key="1">
    <source>
        <dbReference type="EMBL" id="ODN43018.1"/>
    </source>
</evidence>
<name>A0ABX3A2F3_9GAMM</name>
<dbReference type="Gene3D" id="3.40.50.1820">
    <property type="entry name" value="alpha/beta hydrolase"/>
    <property type="match status" value="1"/>
</dbReference>
<comment type="caution">
    <text evidence="1">The sequence shown here is derived from an EMBL/GenBank/DDBJ whole genome shotgun (WGS) entry which is preliminary data.</text>
</comment>
<protein>
    <recommendedName>
        <fullName evidence="3">Prolyl aminopeptidase</fullName>
    </recommendedName>
</protein>
<evidence type="ECO:0008006" key="3">
    <source>
        <dbReference type="Google" id="ProtNLM"/>
    </source>
</evidence>
<keyword evidence="2" id="KW-1185">Reference proteome</keyword>
<dbReference type="EMBL" id="MDTU01000001">
    <property type="protein sequence ID" value="ODN43018.1"/>
    <property type="molecule type" value="Genomic_DNA"/>
</dbReference>
<sequence length="90" mass="10654">MTIHIERQAIKYRDYNIMTYSTGCENKETLLILHGGPGVPCDYMRNNLVNAELVVLRDCSHDPFFEKPEFYHQSVWKFLEKQRVNNKGDF</sequence>
<dbReference type="Proteomes" id="UP000094329">
    <property type="component" value="Unassembled WGS sequence"/>
</dbReference>
<evidence type="ECO:0000313" key="2">
    <source>
        <dbReference type="Proteomes" id="UP000094329"/>
    </source>
</evidence>